<protein>
    <submittedName>
        <fullName evidence="1">Uncharacterized protein</fullName>
    </submittedName>
</protein>
<dbReference type="AlphaFoldDB" id="A0A498KD77"/>
<accession>A0A498KD77</accession>
<dbReference type="InterPro" id="IPR032675">
    <property type="entry name" value="LRR_dom_sf"/>
</dbReference>
<evidence type="ECO:0000313" key="2">
    <source>
        <dbReference type="Proteomes" id="UP000290289"/>
    </source>
</evidence>
<sequence>MHNLNPLEELEIDYREVSGLQRLTSLRYLWVSGEDLDMVLFPPDMVHMETLLPKSLTELRIDGFLNLKKLSSKGFQFLTSLQSLELWDCPKLASLLKEGLPPSLR</sequence>
<proteinExistence type="predicted"/>
<comment type="caution">
    <text evidence="1">The sequence shown here is derived from an EMBL/GenBank/DDBJ whole genome shotgun (WGS) entry which is preliminary data.</text>
</comment>
<keyword evidence="2" id="KW-1185">Reference proteome</keyword>
<dbReference type="SUPFAM" id="SSF52058">
    <property type="entry name" value="L domain-like"/>
    <property type="match status" value="1"/>
</dbReference>
<dbReference type="Proteomes" id="UP000290289">
    <property type="component" value="Chromosome 3"/>
</dbReference>
<gene>
    <name evidence="1" type="ORF">DVH24_038049</name>
</gene>
<dbReference type="Gene3D" id="3.80.10.10">
    <property type="entry name" value="Ribonuclease Inhibitor"/>
    <property type="match status" value="1"/>
</dbReference>
<name>A0A498KD77_MALDO</name>
<reference evidence="1 2" key="1">
    <citation type="submission" date="2018-10" db="EMBL/GenBank/DDBJ databases">
        <title>A high-quality apple genome assembly.</title>
        <authorList>
            <person name="Hu J."/>
        </authorList>
    </citation>
    <scope>NUCLEOTIDE SEQUENCE [LARGE SCALE GENOMIC DNA]</scope>
    <source>
        <strain evidence="2">cv. HFTH1</strain>
        <tissue evidence="1">Young leaf</tissue>
    </source>
</reference>
<dbReference type="EMBL" id="RDQH01000329">
    <property type="protein sequence ID" value="RXI03775.1"/>
    <property type="molecule type" value="Genomic_DNA"/>
</dbReference>
<evidence type="ECO:0000313" key="1">
    <source>
        <dbReference type="EMBL" id="RXI03775.1"/>
    </source>
</evidence>
<organism evidence="1 2">
    <name type="scientific">Malus domestica</name>
    <name type="common">Apple</name>
    <name type="synonym">Pyrus malus</name>
    <dbReference type="NCBI Taxonomy" id="3750"/>
    <lineage>
        <taxon>Eukaryota</taxon>
        <taxon>Viridiplantae</taxon>
        <taxon>Streptophyta</taxon>
        <taxon>Embryophyta</taxon>
        <taxon>Tracheophyta</taxon>
        <taxon>Spermatophyta</taxon>
        <taxon>Magnoliopsida</taxon>
        <taxon>eudicotyledons</taxon>
        <taxon>Gunneridae</taxon>
        <taxon>Pentapetalae</taxon>
        <taxon>rosids</taxon>
        <taxon>fabids</taxon>
        <taxon>Rosales</taxon>
        <taxon>Rosaceae</taxon>
        <taxon>Amygdaloideae</taxon>
        <taxon>Maleae</taxon>
        <taxon>Malus</taxon>
    </lineage>
</organism>